<sequence length="447" mass="51231">MLLIKHVLSAIPSHHIMTVGLNSKGLARVRQIFRCFLWGYNAEGKPKTVLIAWDKLLRPLECGGLAWSDLHDRMHSQLASKCIRILKQEPGPVNWIRLATAIMQKHNTGKDQSSWTLQDCLLLSPCSRVKHAPVFSQILASWSEVRPYLTIPENTLEIPRDVSLLKLERLLTASGYNLEGHITKWRKWCRKLNWKATADLINDHGGWKHMEDELREMYIFPKKWIRGRYVTLKQDWKKLWGAASSLRNKLEIWRYANHGFFTNSRALSMGVDSGICKACDLHVETCEHLSWNCPRLRSRKNQLIRLMNEVSTHRGPDFDSLGEFLSTYMSLPTCATLSIQLAATWIREVWKERNKLQFQGTRSTTPFPVVLTFALQEIRARHSTESSTEISRRAGLDAQTLDTWIRLLPMRVDDTLVLPENIPATHSSSETSSSDGQEYSSSSSVTN</sequence>
<organism evidence="3 4">
    <name type="scientific">Riccia sorocarpa</name>
    <dbReference type="NCBI Taxonomy" id="122646"/>
    <lineage>
        <taxon>Eukaryota</taxon>
        <taxon>Viridiplantae</taxon>
        <taxon>Streptophyta</taxon>
        <taxon>Embryophyta</taxon>
        <taxon>Marchantiophyta</taxon>
        <taxon>Marchantiopsida</taxon>
        <taxon>Marchantiidae</taxon>
        <taxon>Marchantiales</taxon>
        <taxon>Ricciaceae</taxon>
        <taxon>Riccia</taxon>
    </lineage>
</organism>
<comment type="caution">
    <text evidence="3">The sequence shown here is derived from an EMBL/GenBank/DDBJ whole genome shotgun (WGS) entry which is preliminary data.</text>
</comment>
<name>A0ABD3HPQ7_9MARC</name>
<evidence type="ECO:0000313" key="3">
    <source>
        <dbReference type="EMBL" id="KAL3692060.1"/>
    </source>
</evidence>
<dbReference type="PANTHER" id="PTHR33116:SF78">
    <property type="entry name" value="OS12G0587133 PROTEIN"/>
    <property type="match status" value="1"/>
</dbReference>
<feature type="compositionally biased region" description="Low complexity" evidence="1">
    <location>
        <begin position="427"/>
        <end position="447"/>
    </location>
</feature>
<keyword evidence="4" id="KW-1185">Reference proteome</keyword>
<accession>A0ABD3HPQ7</accession>
<feature type="region of interest" description="Disordered" evidence="1">
    <location>
        <begin position="422"/>
        <end position="447"/>
    </location>
</feature>
<feature type="domain" description="Reverse transcriptase zinc-binding" evidence="2">
    <location>
        <begin position="233"/>
        <end position="295"/>
    </location>
</feature>
<reference evidence="3 4" key="1">
    <citation type="submission" date="2024-09" db="EMBL/GenBank/DDBJ databases">
        <title>Chromosome-scale assembly of Riccia sorocarpa.</title>
        <authorList>
            <person name="Paukszto L."/>
        </authorList>
    </citation>
    <scope>NUCLEOTIDE SEQUENCE [LARGE SCALE GENOMIC DNA]</scope>
    <source>
        <strain evidence="3">LP-2024</strain>
        <tissue evidence="3">Aerial parts of the thallus</tissue>
    </source>
</reference>
<dbReference type="Proteomes" id="UP001633002">
    <property type="component" value="Unassembled WGS sequence"/>
</dbReference>
<dbReference type="PANTHER" id="PTHR33116">
    <property type="entry name" value="REVERSE TRANSCRIPTASE ZINC-BINDING DOMAIN-CONTAINING PROTEIN-RELATED-RELATED"/>
    <property type="match status" value="1"/>
</dbReference>
<evidence type="ECO:0000256" key="1">
    <source>
        <dbReference type="SAM" id="MobiDB-lite"/>
    </source>
</evidence>
<evidence type="ECO:0000313" key="4">
    <source>
        <dbReference type="Proteomes" id="UP001633002"/>
    </source>
</evidence>
<proteinExistence type="predicted"/>
<dbReference type="EMBL" id="JBJQOH010000003">
    <property type="protein sequence ID" value="KAL3692060.1"/>
    <property type="molecule type" value="Genomic_DNA"/>
</dbReference>
<protein>
    <recommendedName>
        <fullName evidence="2">Reverse transcriptase zinc-binding domain-containing protein</fullName>
    </recommendedName>
</protein>
<evidence type="ECO:0000259" key="2">
    <source>
        <dbReference type="Pfam" id="PF13966"/>
    </source>
</evidence>
<dbReference type="InterPro" id="IPR026960">
    <property type="entry name" value="RVT-Znf"/>
</dbReference>
<gene>
    <name evidence="3" type="ORF">R1sor_005711</name>
</gene>
<dbReference type="AlphaFoldDB" id="A0ABD3HPQ7"/>
<dbReference type="Pfam" id="PF13966">
    <property type="entry name" value="zf-RVT"/>
    <property type="match status" value="1"/>
</dbReference>